<comment type="caution">
    <text evidence="3">The sequence shown here is derived from an EMBL/GenBank/DDBJ whole genome shotgun (WGS) entry which is preliminary data.</text>
</comment>
<proteinExistence type="predicted"/>
<evidence type="ECO:0000313" key="4">
    <source>
        <dbReference type="Proteomes" id="UP000295479"/>
    </source>
</evidence>
<keyword evidence="1" id="KW-1133">Transmembrane helix</keyword>
<keyword evidence="4" id="KW-1185">Reference proteome</keyword>
<name>A0A4V2YZJ1_9FLAO</name>
<reference evidence="3 4" key="1">
    <citation type="submission" date="2019-03" db="EMBL/GenBank/DDBJ databases">
        <title>Flavobacterium AR-3-4 sp. nov. isolated from arctic soil.</title>
        <authorList>
            <person name="Chaudhary D.K."/>
        </authorList>
    </citation>
    <scope>NUCLEOTIDE SEQUENCE [LARGE SCALE GENOMIC DNA]</scope>
    <source>
        <strain evidence="3 4">AR-3-4</strain>
    </source>
</reference>
<feature type="domain" description="Gliding motility protein GldL-like N-terminal" evidence="2">
    <location>
        <begin position="12"/>
        <end position="47"/>
    </location>
</feature>
<protein>
    <recommendedName>
        <fullName evidence="2">Gliding motility protein GldL-like N-terminal domain-containing protein</fullName>
    </recommendedName>
</protein>
<gene>
    <name evidence="3" type="ORF">E0F76_10440</name>
</gene>
<organism evidence="3 4">
    <name type="scientific">Flavobacterium cellulosilyticum</name>
    <dbReference type="NCBI Taxonomy" id="2541731"/>
    <lineage>
        <taxon>Bacteria</taxon>
        <taxon>Pseudomonadati</taxon>
        <taxon>Bacteroidota</taxon>
        <taxon>Flavobacteriia</taxon>
        <taxon>Flavobacteriales</taxon>
        <taxon>Flavobacteriaceae</taxon>
        <taxon>Flavobacterium</taxon>
    </lineage>
</organism>
<feature type="transmembrane region" description="Helical" evidence="1">
    <location>
        <begin position="7"/>
        <end position="26"/>
    </location>
</feature>
<keyword evidence="1" id="KW-0812">Transmembrane</keyword>
<evidence type="ECO:0000259" key="2">
    <source>
        <dbReference type="Pfam" id="PF22827"/>
    </source>
</evidence>
<dbReference type="Pfam" id="PF22827">
    <property type="entry name" value="GldL_N"/>
    <property type="match status" value="1"/>
</dbReference>
<evidence type="ECO:0000256" key="1">
    <source>
        <dbReference type="SAM" id="Phobius"/>
    </source>
</evidence>
<dbReference type="EMBL" id="SMFK01000005">
    <property type="protein sequence ID" value="TDD97047.1"/>
    <property type="molecule type" value="Genomic_DNA"/>
</dbReference>
<accession>A0A4V2YZJ1</accession>
<keyword evidence="1" id="KW-0472">Membrane</keyword>
<dbReference type="AlphaFoldDB" id="A0A4V2YZJ1"/>
<dbReference type="Proteomes" id="UP000295479">
    <property type="component" value="Unassembled WGS sequence"/>
</dbReference>
<dbReference type="OrthoDB" id="1369183at2"/>
<evidence type="ECO:0000313" key="3">
    <source>
        <dbReference type="EMBL" id="TDD97047.1"/>
    </source>
</evidence>
<feature type="transmembrane region" description="Helical" evidence="1">
    <location>
        <begin position="32"/>
        <end position="53"/>
    </location>
</feature>
<dbReference type="InterPro" id="IPR055087">
    <property type="entry name" value="GldL-like_N"/>
</dbReference>
<sequence length="67" mass="7474">MKNPQILILFLIGAVLTVIGAVFKITNERQDITSFFLIIGMTFEAIAGILLIIKLFKKNKSDSFLDS</sequence>
<dbReference type="RefSeq" id="WP_132005278.1">
    <property type="nucleotide sequence ID" value="NZ_SMFK01000005.1"/>
</dbReference>